<name>A0ABM4CV49_HYDVU</name>
<dbReference type="GeneID" id="105843652"/>
<gene>
    <name evidence="2" type="primary">LOC105843652</name>
</gene>
<sequence length="440" mass="51059">MIKIFCYFVTLWIIVSNNHVKSDLYQTFEENERFYLFKNKVVVGINKPFKEEEHVDFKTCLSICMLDKKNCKSLMIFKKNITQDYSCQFFKYGNISSVKDSTNAISYLVRKGGEFCSEHCKRLNPKKLCGECKCVDTCGVLKNYHCNCTNAITVMKSCKDLSENQISGWYLIDPDQKGSFQVLCFIQRLEISNRDINCTFKNNTFIPFENTKGGISDTVTSFSSCITYCYSSLSKRNFNGWSYYNKNEIQQCSCALDAKTESKVEGWMSCIVKLTKLEKQLIYLATTVMMHREANTEPSFWNKTLEEYFKGFYSADNYWIGLYQLERISNKFTLDMKVVMITKSMNDTVTVYYRDIKLKKISGVFTLSFSEFDSNKARSLGDFNNKQINIASKFQQCKSGGIWWTLCTEKEKLPTYPTEDYGFGNIDDVKTITFLLITKK</sequence>
<proteinExistence type="predicted"/>
<reference evidence="2" key="1">
    <citation type="submission" date="2025-08" db="UniProtKB">
        <authorList>
            <consortium name="RefSeq"/>
        </authorList>
    </citation>
    <scope>IDENTIFICATION</scope>
</reference>
<dbReference type="InterPro" id="IPR036056">
    <property type="entry name" value="Fibrinogen-like_C"/>
</dbReference>
<keyword evidence="1" id="KW-1185">Reference proteome</keyword>
<dbReference type="InterPro" id="IPR014716">
    <property type="entry name" value="Fibrinogen_a/b/g_C_1"/>
</dbReference>
<dbReference type="SUPFAM" id="SSF56496">
    <property type="entry name" value="Fibrinogen C-terminal domain-like"/>
    <property type="match status" value="1"/>
</dbReference>
<organism evidence="1 2">
    <name type="scientific">Hydra vulgaris</name>
    <name type="common">Hydra</name>
    <name type="synonym">Hydra attenuata</name>
    <dbReference type="NCBI Taxonomy" id="6087"/>
    <lineage>
        <taxon>Eukaryota</taxon>
        <taxon>Metazoa</taxon>
        <taxon>Cnidaria</taxon>
        <taxon>Hydrozoa</taxon>
        <taxon>Hydroidolina</taxon>
        <taxon>Anthoathecata</taxon>
        <taxon>Aplanulata</taxon>
        <taxon>Hydridae</taxon>
        <taxon>Hydra</taxon>
    </lineage>
</organism>
<dbReference type="Gene3D" id="3.90.215.10">
    <property type="entry name" value="Gamma Fibrinogen, chain A, domain 1"/>
    <property type="match status" value="1"/>
</dbReference>
<evidence type="ECO:0000313" key="2">
    <source>
        <dbReference type="RefSeq" id="XP_065665823.1"/>
    </source>
</evidence>
<evidence type="ECO:0000313" key="1">
    <source>
        <dbReference type="Proteomes" id="UP001652625"/>
    </source>
</evidence>
<dbReference type="Proteomes" id="UP001652625">
    <property type="component" value="Chromosome 11"/>
</dbReference>
<accession>A0ABM4CV49</accession>
<dbReference type="RefSeq" id="XP_065665823.1">
    <property type="nucleotide sequence ID" value="XM_065809751.1"/>
</dbReference>
<protein>
    <submittedName>
        <fullName evidence="2">Uncharacterized protein LOC105843652 isoform X2</fullName>
    </submittedName>
</protein>